<sequence>DIYTSKHRKEIVEQVDRRSKIKDTETLFFAWAGSTEPGKGHYYRIQTKDWLFEYDCTQNGANHVHSVWRDFDGDFGRDLLAEHHKAHHGEAGFKAMFDGKTLKGWTANESKDSFYVKDGAIVSNGQPRSHLFYTGDKKPFKNFEFRGEVLTHPHANAGIYFHTKYQDSGWPKYGFEAQVCNTYHDPKKTGSIYAVVNVDIAPVLDDEWFDYSIRVEGKRAVIKINDKVTVDYTEPAGAQPGKQFTRKLDEGTFALQAHDARSIVLFRNLRVKRL</sequence>
<feature type="non-terminal residue" evidence="2">
    <location>
        <position position="1"/>
    </location>
</feature>
<evidence type="ECO:0000313" key="2">
    <source>
        <dbReference type="EMBL" id="SVD43235.1"/>
    </source>
</evidence>
<dbReference type="Pfam" id="PF12006">
    <property type="entry name" value="DUF3500"/>
    <property type="match status" value="1"/>
</dbReference>
<evidence type="ECO:0000259" key="1">
    <source>
        <dbReference type="Pfam" id="PF06439"/>
    </source>
</evidence>
<dbReference type="PANTHER" id="PTHR37489">
    <property type="entry name" value="DUF3500 DOMAIN-CONTAINING PROTEIN"/>
    <property type="match status" value="1"/>
</dbReference>
<name>A0A382VB25_9ZZZZ</name>
<dbReference type="Gene3D" id="2.60.120.560">
    <property type="entry name" value="Exo-inulinase, domain 1"/>
    <property type="match status" value="1"/>
</dbReference>
<feature type="domain" description="3-keto-alpha-glucoside-1,2-lyase/3-keto-2-hydroxy-glucal hydratase" evidence="1">
    <location>
        <begin position="92"/>
        <end position="272"/>
    </location>
</feature>
<gene>
    <name evidence="2" type="ORF">METZ01_LOCUS396089</name>
</gene>
<protein>
    <recommendedName>
        <fullName evidence="1">3-keto-alpha-glucoside-1,2-lyase/3-keto-2-hydroxy-glucal hydratase domain-containing protein</fullName>
    </recommendedName>
</protein>
<dbReference type="PANTHER" id="PTHR37489:SF1">
    <property type="entry name" value="DUF3500 DOMAIN-CONTAINING PROTEIN"/>
    <property type="match status" value="1"/>
</dbReference>
<dbReference type="InterPro" id="IPR010496">
    <property type="entry name" value="AL/BT2_dom"/>
</dbReference>
<organism evidence="2">
    <name type="scientific">marine metagenome</name>
    <dbReference type="NCBI Taxonomy" id="408172"/>
    <lineage>
        <taxon>unclassified sequences</taxon>
        <taxon>metagenomes</taxon>
        <taxon>ecological metagenomes</taxon>
    </lineage>
</organism>
<dbReference type="InterPro" id="IPR021889">
    <property type="entry name" value="DUF3500"/>
</dbReference>
<dbReference type="GO" id="GO:0016787">
    <property type="term" value="F:hydrolase activity"/>
    <property type="evidence" value="ECO:0007669"/>
    <property type="project" value="InterPro"/>
</dbReference>
<accession>A0A382VB25</accession>
<proteinExistence type="predicted"/>
<dbReference type="AlphaFoldDB" id="A0A382VB25"/>
<dbReference type="EMBL" id="UINC01150281">
    <property type="protein sequence ID" value="SVD43235.1"/>
    <property type="molecule type" value="Genomic_DNA"/>
</dbReference>
<dbReference type="Pfam" id="PF06439">
    <property type="entry name" value="3keto-disac_hyd"/>
    <property type="match status" value="1"/>
</dbReference>
<reference evidence="2" key="1">
    <citation type="submission" date="2018-05" db="EMBL/GenBank/DDBJ databases">
        <authorList>
            <person name="Lanie J.A."/>
            <person name="Ng W.-L."/>
            <person name="Kazmierczak K.M."/>
            <person name="Andrzejewski T.M."/>
            <person name="Davidsen T.M."/>
            <person name="Wayne K.J."/>
            <person name="Tettelin H."/>
            <person name="Glass J.I."/>
            <person name="Rusch D."/>
            <person name="Podicherti R."/>
            <person name="Tsui H.-C.T."/>
            <person name="Winkler M.E."/>
        </authorList>
    </citation>
    <scope>NUCLEOTIDE SEQUENCE</scope>
</reference>